<comment type="pathway">
    <text evidence="2">Cofactor biosynthesis; NAD(+) biosynthesis; nicotinate D-ribonucleotide from quinolinate: step 1/1.</text>
</comment>
<dbReference type="PANTHER" id="PTHR32179">
    <property type="entry name" value="NICOTINATE-NUCLEOTIDE PYROPHOSPHORYLASE [CARBOXYLATING]"/>
    <property type="match status" value="1"/>
</dbReference>
<evidence type="ECO:0000256" key="6">
    <source>
        <dbReference type="ARBA" id="ARBA00022642"/>
    </source>
</evidence>
<dbReference type="GO" id="GO:0004514">
    <property type="term" value="F:nicotinate-nucleotide diphosphorylase (carboxylating) activity"/>
    <property type="evidence" value="ECO:0007669"/>
    <property type="project" value="UniProtKB-EC"/>
</dbReference>
<dbReference type="Proteomes" id="UP000255230">
    <property type="component" value="Unassembled WGS sequence"/>
</dbReference>
<dbReference type="Pfam" id="PF01729">
    <property type="entry name" value="QRPTase_C"/>
    <property type="match status" value="1"/>
</dbReference>
<dbReference type="EC" id="2.4.2.19" evidence="5"/>
<dbReference type="InterPro" id="IPR027277">
    <property type="entry name" value="NadC/ModD"/>
</dbReference>
<comment type="catalytic activity">
    <reaction evidence="10">
        <text>nicotinate beta-D-ribonucleotide + CO2 + diphosphate = quinolinate + 5-phospho-alpha-D-ribose 1-diphosphate + 2 H(+)</text>
        <dbReference type="Rhea" id="RHEA:12733"/>
        <dbReference type="ChEBI" id="CHEBI:15378"/>
        <dbReference type="ChEBI" id="CHEBI:16526"/>
        <dbReference type="ChEBI" id="CHEBI:29959"/>
        <dbReference type="ChEBI" id="CHEBI:33019"/>
        <dbReference type="ChEBI" id="CHEBI:57502"/>
        <dbReference type="ChEBI" id="CHEBI:58017"/>
        <dbReference type="EC" id="2.4.2.19"/>
    </reaction>
</comment>
<evidence type="ECO:0000313" key="15">
    <source>
        <dbReference type="EMBL" id="STY96544.1"/>
    </source>
</evidence>
<dbReference type="Gene3D" id="3.90.1170.20">
    <property type="entry name" value="Quinolinate phosphoribosyl transferase, N-terminal domain"/>
    <property type="match status" value="1"/>
</dbReference>
<evidence type="ECO:0000256" key="4">
    <source>
        <dbReference type="ARBA" id="ARBA00011218"/>
    </source>
</evidence>
<dbReference type="InterPro" id="IPR036068">
    <property type="entry name" value="Nicotinate_pribotase-like_C"/>
</dbReference>
<protein>
    <recommendedName>
        <fullName evidence="11">Probable nicotinate-nucleotide pyrophosphorylase [carboxylating]</fullName>
        <ecNumber evidence="5">2.4.2.19</ecNumber>
    </recommendedName>
    <alternativeName>
        <fullName evidence="9">Quinolinate phosphoribosyltransferase [decarboxylating]</fullName>
    </alternativeName>
</protein>
<dbReference type="GO" id="GO:0009435">
    <property type="term" value="P:NAD+ biosynthetic process"/>
    <property type="evidence" value="ECO:0007669"/>
    <property type="project" value="UniProtKB-UniPathway"/>
</dbReference>
<gene>
    <name evidence="15" type="primary">nadC</name>
    <name evidence="15" type="ORF">NCTC10465_00300</name>
</gene>
<dbReference type="InterPro" id="IPR004393">
    <property type="entry name" value="NadC"/>
</dbReference>
<dbReference type="InterPro" id="IPR037128">
    <property type="entry name" value="Quinolinate_PRibosylTase_N_sf"/>
</dbReference>
<dbReference type="GO" id="GO:0005737">
    <property type="term" value="C:cytoplasm"/>
    <property type="evidence" value="ECO:0007669"/>
    <property type="project" value="TreeGrafter"/>
</dbReference>
<comment type="function">
    <text evidence="1">Involved in the catabolism of quinolinic acid (QA).</text>
</comment>
<dbReference type="Pfam" id="PF02749">
    <property type="entry name" value="QRPTase_N"/>
    <property type="match status" value="1"/>
</dbReference>
<dbReference type="CDD" id="cd01572">
    <property type="entry name" value="QPRTase"/>
    <property type="match status" value="1"/>
</dbReference>
<dbReference type="NCBIfam" id="TIGR00078">
    <property type="entry name" value="nadC"/>
    <property type="match status" value="1"/>
</dbReference>
<keyword evidence="6" id="KW-0662">Pyridine nucleotide biosynthesis</keyword>
<dbReference type="InterPro" id="IPR002638">
    <property type="entry name" value="Quinolinate_PRibosylTrfase_C"/>
</dbReference>
<sequence>MSAASQTMSDTSATTPQISSLLRIEIAKQVALALQEDIATGDINAQLIPDTQRDTATIICREPMVVAGKAWVDEVFRQLDPNMQLDWAVKDGDAVAANQILVTLIGNTRALLTGERTALNFLQTLSSTATVVANHVAVIAELPTKLLDTRKTIPMLRHAQKYAMLCGGGNNHRIGLYDAFLIKENHIMACGGIAQAVSQARQIANKPVEVEVENFDELQQAIAANADIVMLDNFTIEDTQKAVELVASLGKPCQLEASGDISLTNLRQVAETGVDFISMGALTKHIKAIDLSMRFQQ</sequence>
<keyword evidence="7 12" id="KW-0328">Glycosyltransferase</keyword>
<evidence type="ECO:0000313" key="16">
    <source>
        <dbReference type="Proteomes" id="UP000255230"/>
    </source>
</evidence>
<evidence type="ECO:0000256" key="8">
    <source>
        <dbReference type="ARBA" id="ARBA00022679"/>
    </source>
</evidence>
<name>A0A378Q807_FAUOS</name>
<dbReference type="InterPro" id="IPR022412">
    <property type="entry name" value="Quinolinate_PRibosylTrfase_N"/>
</dbReference>
<evidence type="ECO:0000256" key="10">
    <source>
        <dbReference type="ARBA" id="ARBA00047445"/>
    </source>
</evidence>
<comment type="similarity">
    <text evidence="3 12">Belongs to the NadC/ModD family.</text>
</comment>
<organism evidence="15 16">
    <name type="scientific">Faucicola osloensis</name>
    <name type="common">Moraxella osloensis</name>
    <dbReference type="NCBI Taxonomy" id="34062"/>
    <lineage>
        <taxon>Bacteria</taxon>
        <taxon>Pseudomonadati</taxon>
        <taxon>Pseudomonadota</taxon>
        <taxon>Gammaproteobacteria</taxon>
        <taxon>Moraxellales</taxon>
        <taxon>Moraxellaceae</taxon>
        <taxon>Faucicola</taxon>
    </lineage>
</organism>
<dbReference type="SUPFAM" id="SSF51690">
    <property type="entry name" value="Nicotinate/Quinolinate PRTase C-terminal domain-like"/>
    <property type="match status" value="1"/>
</dbReference>
<proteinExistence type="inferred from homology"/>
<evidence type="ECO:0000259" key="13">
    <source>
        <dbReference type="Pfam" id="PF01729"/>
    </source>
</evidence>
<keyword evidence="16" id="KW-1185">Reference proteome</keyword>
<evidence type="ECO:0000256" key="12">
    <source>
        <dbReference type="PIRNR" id="PIRNR006250"/>
    </source>
</evidence>
<evidence type="ECO:0000259" key="14">
    <source>
        <dbReference type="Pfam" id="PF02749"/>
    </source>
</evidence>
<dbReference type="AlphaFoldDB" id="A0A378Q807"/>
<dbReference type="Gene3D" id="3.20.20.70">
    <property type="entry name" value="Aldolase class I"/>
    <property type="match status" value="1"/>
</dbReference>
<reference evidence="15 16" key="1">
    <citation type="submission" date="2018-06" db="EMBL/GenBank/DDBJ databases">
        <authorList>
            <consortium name="Pathogen Informatics"/>
            <person name="Doyle S."/>
        </authorList>
    </citation>
    <scope>NUCLEOTIDE SEQUENCE [LARGE SCALE GENOMIC DNA]</scope>
    <source>
        <strain evidence="15 16">NCTC10465</strain>
    </source>
</reference>
<dbReference type="UniPathway" id="UPA00253">
    <property type="reaction ID" value="UER00331"/>
</dbReference>
<dbReference type="FunFam" id="3.20.20.70:FF:000030">
    <property type="entry name" value="Nicotinate-nucleotide pyrophosphorylase, carboxylating"/>
    <property type="match status" value="1"/>
</dbReference>
<dbReference type="EMBL" id="UGPY01000001">
    <property type="protein sequence ID" value="STY96544.1"/>
    <property type="molecule type" value="Genomic_DNA"/>
</dbReference>
<dbReference type="PANTHER" id="PTHR32179:SF3">
    <property type="entry name" value="NICOTINATE-NUCLEOTIDE PYROPHOSPHORYLASE [CARBOXYLATING]"/>
    <property type="match status" value="1"/>
</dbReference>
<feature type="domain" description="Quinolinate phosphoribosyl transferase C-terminal" evidence="13">
    <location>
        <begin position="129"/>
        <end position="294"/>
    </location>
</feature>
<comment type="subunit">
    <text evidence="4">Hexamer formed by 3 homodimers.</text>
</comment>
<evidence type="ECO:0000256" key="7">
    <source>
        <dbReference type="ARBA" id="ARBA00022676"/>
    </source>
</evidence>
<dbReference type="FunFam" id="3.90.1170.20:FF:000001">
    <property type="entry name" value="Nicotinate-nucleotide diphosphorylase (Carboxylating)"/>
    <property type="match status" value="1"/>
</dbReference>
<feature type="domain" description="Quinolinate phosphoribosyl transferase N-terminal" evidence="14">
    <location>
        <begin position="46"/>
        <end position="126"/>
    </location>
</feature>
<dbReference type="InterPro" id="IPR013785">
    <property type="entry name" value="Aldolase_TIM"/>
</dbReference>
<keyword evidence="8 12" id="KW-0808">Transferase</keyword>
<evidence type="ECO:0000256" key="11">
    <source>
        <dbReference type="ARBA" id="ARBA00069173"/>
    </source>
</evidence>
<evidence type="ECO:0000256" key="2">
    <source>
        <dbReference type="ARBA" id="ARBA00004893"/>
    </source>
</evidence>
<evidence type="ECO:0000256" key="5">
    <source>
        <dbReference type="ARBA" id="ARBA00011944"/>
    </source>
</evidence>
<dbReference type="GO" id="GO:0034213">
    <property type="term" value="P:quinolinate catabolic process"/>
    <property type="evidence" value="ECO:0007669"/>
    <property type="project" value="TreeGrafter"/>
</dbReference>
<evidence type="ECO:0000256" key="1">
    <source>
        <dbReference type="ARBA" id="ARBA00003237"/>
    </source>
</evidence>
<accession>A0A378Q807</accession>
<dbReference type="SUPFAM" id="SSF54675">
    <property type="entry name" value="Nicotinate/Quinolinate PRTase N-terminal domain-like"/>
    <property type="match status" value="1"/>
</dbReference>
<evidence type="ECO:0000256" key="9">
    <source>
        <dbReference type="ARBA" id="ARBA00033102"/>
    </source>
</evidence>
<evidence type="ECO:0000256" key="3">
    <source>
        <dbReference type="ARBA" id="ARBA00009400"/>
    </source>
</evidence>
<dbReference type="PIRSF" id="PIRSF006250">
    <property type="entry name" value="NadC_ModD"/>
    <property type="match status" value="1"/>
</dbReference>